<dbReference type="EMBL" id="AANZ01000009">
    <property type="protein sequence ID" value="EAQ80390.1"/>
    <property type="molecule type" value="Genomic_DNA"/>
</dbReference>
<evidence type="ECO:0000313" key="2">
    <source>
        <dbReference type="Proteomes" id="UP000004358"/>
    </source>
</evidence>
<evidence type="ECO:0000313" key="1">
    <source>
        <dbReference type="EMBL" id="EAQ80390.1"/>
    </source>
</evidence>
<gene>
    <name evidence="1" type="ORF">DSM3645_11112</name>
</gene>
<comment type="caution">
    <text evidence="1">The sequence shown here is derived from an EMBL/GenBank/DDBJ whole genome shotgun (WGS) entry which is preliminary data.</text>
</comment>
<protein>
    <submittedName>
        <fullName evidence="1">Uncharacterized protein</fullName>
    </submittedName>
</protein>
<name>A3ZSW4_9BACT</name>
<organism evidence="1 2">
    <name type="scientific">Blastopirellula marina DSM 3645</name>
    <dbReference type="NCBI Taxonomy" id="314230"/>
    <lineage>
        <taxon>Bacteria</taxon>
        <taxon>Pseudomonadati</taxon>
        <taxon>Planctomycetota</taxon>
        <taxon>Planctomycetia</taxon>
        <taxon>Pirellulales</taxon>
        <taxon>Pirellulaceae</taxon>
        <taxon>Blastopirellula</taxon>
    </lineage>
</organism>
<sequence>MVAAMQPLSSHFHCDQCGQKLDEDDEIAIVHPLDRRPPSQN</sequence>
<proteinExistence type="predicted"/>
<reference evidence="1 2" key="1">
    <citation type="submission" date="2006-02" db="EMBL/GenBank/DDBJ databases">
        <authorList>
            <person name="Amann R."/>
            <person name="Ferriera S."/>
            <person name="Johnson J."/>
            <person name="Kravitz S."/>
            <person name="Halpern A."/>
            <person name="Remington K."/>
            <person name="Beeson K."/>
            <person name="Tran B."/>
            <person name="Rogers Y.-H."/>
            <person name="Friedman R."/>
            <person name="Venter J.C."/>
        </authorList>
    </citation>
    <scope>NUCLEOTIDE SEQUENCE [LARGE SCALE GENOMIC DNA]</scope>
    <source>
        <strain evidence="1 2">DSM 3645</strain>
    </source>
</reference>
<dbReference type="AlphaFoldDB" id="A3ZSW4"/>
<dbReference type="Proteomes" id="UP000004358">
    <property type="component" value="Unassembled WGS sequence"/>
</dbReference>
<dbReference type="HOGENOM" id="CLU_3266488_0_0_0"/>
<accession>A3ZSW4</accession>